<name>A0AA95H4E7_9GAMM</name>
<sequence length="393" mass="44134">MNRQFWQQWLLTDFLPNNNLWQRYLISLLIIVVTLWLAHPLRHVVDAANIAMLCLLVVVIVAIKLGRRPAVLVSLVSVMGLDFFFVSPHGSFAVLHTQYIFTLLVMLIVALIITYLASDLRHQLVEANQREQHLAELYELTKAAQESKMQVASERLRNSILSALSHDIRTPLTALHSLAETLVLSTPDLSDENRKIALAMRAQTLSLHNMVSNLLEMARLQTNPVKLRKEWQLLDEVIGASIQWLKLPLQQHKIVVHLPPQLPLVEFDAHLLQRVFCNLLENAAKYSPLHSTIEIQVSLTPSEVCVAIYNAGDGFPTDKIQNLFNLFERGLQESTIPGFGLGLSICRVIIEAHQGRIWAFNPESGGSCVSFALACGTPPLVETEWMPPTGMIC</sequence>
<feature type="transmembrane region" description="Helical" evidence="13">
    <location>
        <begin position="21"/>
        <end position="38"/>
    </location>
</feature>
<dbReference type="PANTHER" id="PTHR45569">
    <property type="entry name" value="SENSOR PROTEIN KDPD"/>
    <property type="match status" value="1"/>
</dbReference>
<evidence type="ECO:0000256" key="13">
    <source>
        <dbReference type="SAM" id="Phobius"/>
    </source>
</evidence>
<dbReference type="InterPro" id="IPR003594">
    <property type="entry name" value="HATPase_dom"/>
</dbReference>
<dbReference type="Pfam" id="PF00512">
    <property type="entry name" value="HisKA"/>
    <property type="match status" value="1"/>
</dbReference>
<keyword evidence="12 13" id="KW-0472">Membrane</keyword>
<dbReference type="KEGG" id="tdu:QJT80_08020"/>
<feature type="transmembrane region" description="Helical" evidence="13">
    <location>
        <begin position="70"/>
        <end position="87"/>
    </location>
</feature>
<dbReference type="Gene3D" id="1.20.120.620">
    <property type="entry name" value="Backbone structure of the membrane domain of e. Coli histidine kinase receptor kdpd"/>
    <property type="match status" value="1"/>
</dbReference>
<dbReference type="Pfam" id="PF13493">
    <property type="entry name" value="DUF4118"/>
    <property type="match status" value="1"/>
</dbReference>
<feature type="transmembrane region" description="Helical" evidence="13">
    <location>
        <begin position="44"/>
        <end position="63"/>
    </location>
</feature>
<evidence type="ECO:0000313" key="15">
    <source>
        <dbReference type="EMBL" id="WGZ89458.1"/>
    </source>
</evidence>
<keyword evidence="8" id="KW-0418">Kinase</keyword>
<organism evidence="15">
    <name type="scientific">Candidatus Thiocaldithrix dubininis</name>
    <dbReference type="NCBI Taxonomy" id="3080823"/>
    <lineage>
        <taxon>Bacteria</taxon>
        <taxon>Pseudomonadati</taxon>
        <taxon>Pseudomonadota</taxon>
        <taxon>Gammaproteobacteria</taxon>
        <taxon>Thiotrichales</taxon>
        <taxon>Thiotrichaceae</taxon>
        <taxon>Candidatus Thiocaldithrix</taxon>
    </lineage>
</organism>
<evidence type="ECO:0000256" key="6">
    <source>
        <dbReference type="ARBA" id="ARBA00022692"/>
    </source>
</evidence>
<dbReference type="SUPFAM" id="SSF47384">
    <property type="entry name" value="Homodimeric domain of signal transducing histidine kinase"/>
    <property type="match status" value="1"/>
</dbReference>
<dbReference type="InterPro" id="IPR005467">
    <property type="entry name" value="His_kinase_dom"/>
</dbReference>
<dbReference type="EMBL" id="CP124755">
    <property type="protein sequence ID" value="WGZ89458.1"/>
    <property type="molecule type" value="Genomic_DNA"/>
</dbReference>
<dbReference type="InterPro" id="IPR036097">
    <property type="entry name" value="HisK_dim/P_sf"/>
</dbReference>
<evidence type="ECO:0000256" key="11">
    <source>
        <dbReference type="ARBA" id="ARBA00023012"/>
    </source>
</evidence>
<dbReference type="EC" id="2.7.13.3" evidence="3"/>
<dbReference type="PROSITE" id="PS50109">
    <property type="entry name" value="HIS_KIN"/>
    <property type="match status" value="1"/>
</dbReference>
<keyword evidence="6 13" id="KW-0812">Transmembrane</keyword>
<dbReference type="InterPro" id="IPR025201">
    <property type="entry name" value="KdpD_TM"/>
</dbReference>
<protein>
    <recommendedName>
        <fullName evidence="3">histidine kinase</fullName>
        <ecNumber evidence="3">2.7.13.3</ecNumber>
    </recommendedName>
</protein>
<keyword evidence="4" id="KW-0597">Phosphoprotein</keyword>
<feature type="domain" description="Histidine kinase" evidence="14">
    <location>
        <begin position="163"/>
        <end position="377"/>
    </location>
</feature>
<dbReference type="CDD" id="cd00082">
    <property type="entry name" value="HisKA"/>
    <property type="match status" value="1"/>
</dbReference>
<dbReference type="InterPro" id="IPR036890">
    <property type="entry name" value="HATPase_C_sf"/>
</dbReference>
<keyword evidence="10 13" id="KW-1133">Transmembrane helix</keyword>
<dbReference type="PANTHER" id="PTHR45569:SF1">
    <property type="entry name" value="SENSOR PROTEIN KDPD"/>
    <property type="match status" value="1"/>
</dbReference>
<keyword evidence="7" id="KW-0547">Nucleotide-binding</keyword>
<dbReference type="AlphaFoldDB" id="A0AA95H4E7"/>
<dbReference type="SMART" id="SM00387">
    <property type="entry name" value="HATPase_c"/>
    <property type="match status" value="1"/>
</dbReference>
<evidence type="ECO:0000256" key="2">
    <source>
        <dbReference type="ARBA" id="ARBA00004141"/>
    </source>
</evidence>
<comment type="catalytic activity">
    <reaction evidence="1">
        <text>ATP + protein L-histidine = ADP + protein N-phospho-L-histidine.</text>
        <dbReference type="EC" id="2.7.13.3"/>
    </reaction>
</comment>
<keyword evidence="5" id="KW-0808">Transferase</keyword>
<dbReference type="InterPro" id="IPR003661">
    <property type="entry name" value="HisK_dim/P_dom"/>
</dbReference>
<evidence type="ECO:0000256" key="10">
    <source>
        <dbReference type="ARBA" id="ARBA00022989"/>
    </source>
</evidence>
<dbReference type="Gene3D" id="1.10.287.130">
    <property type="match status" value="1"/>
</dbReference>
<evidence type="ECO:0000256" key="12">
    <source>
        <dbReference type="ARBA" id="ARBA00023136"/>
    </source>
</evidence>
<evidence type="ECO:0000256" key="3">
    <source>
        <dbReference type="ARBA" id="ARBA00012438"/>
    </source>
</evidence>
<dbReference type="Pfam" id="PF02518">
    <property type="entry name" value="HATPase_c"/>
    <property type="match status" value="1"/>
</dbReference>
<reference evidence="15" key="1">
    <citation type="journal article" date="2023" name="Int. J. Mol. Sci.">
        <title>Metagenomics Revealed a New Genus 'Candidatus Thiocaldithrix dubininis' gen. nov., sp. nov. and a New Species 'Candidatus Thiothrix putei' sp. nov. in the Family Thiotrichaceae, Some Members of Which Have Traits of Both Na+- and H+-Motive Energetics.</title>
        <authorList>
            <person name="Ravin N.V."/>
            <person name="Muntyan M.S."/>
            <person name="Smolyakov D.D."/>
            <person name="Rudenko T.S."/>
            <person name="Beletsky A.V."/>
            <person name="Mardanov A.V."/>
            <person name="Grabovich M.Y."/>
        </authorList>
    </citation>
    <scope>NUCLEOTIDE SEQUENCE</scope>
    <source>
        <strain evidence="15">GKL-01</strain>
    </source>
</reference>
<evidence type="ECO:0000256" key="4">
    <source>
        <dbReference type="ARBA" id="ARBA00022553"/>
    </source>
</evidence>
<evidence type="ECO:0000256" key="5">
    <source>
        <dbReference type="ARBA" id="ARBA00022679"/>
    </source>
</evidence>
<evidence type="ECO:0000256" key="8">
    <source>
        <dbReference type="ARBA" id="ARBA00022777"/>
    </source>
</evidence>
<dbReference type="Proteomes" id="UP001300672">
    <property type="component" value="Chromosome"/>
</dbReference>
<evidence type="ECO:0000256" key="9">
    <source>
        <dbReference type="ARBA" id="ARBA00022840"/>
    </source>
</evidence>
<dbReference type="GO" id="GO:0000155">
    <property type="term" value="F:phosphorelay sensor kinase activity"/>
    <property type="evidence" value="ECO:0007669"/>
    <property type="project" value="InterPro"/>
</dbReference>
<evidence type="ECO:0000259" key="14">
    <source>
        <dbReference type="PROSITE" id="PS50109"/>
    </source>
</evidence>
<dbReference type="SMART" id="SM00388">
    <property type="entry name" value="HisKA"/>
    <property type="match status" value="1"/>
</dbReference>
<dbReference type="Gene3D" id="3.30.565.10">
    <property type="entry name" value="Histidine kinase-like ATPase, C-terminal domain"/>
    <property type="match status" value="1"/>
</dbReference>
<dbReference type="GO" id="GO:0005524">
    <property type="term" value="F:ATP binding"/>
    <property type="evidence" value="ECO:0007669"/>
    <property type="project" value="UniProtKB-KW"/>
</dbReference>
<evidence type="ECO:0000256" key="1">
    <source>
        <dbReference type="ARBA" id="ARBA00000085"/>
    </source>
</evidence>
<keyword evidence="9" id="KW-0067">ATP-binding</keyword>
<dbReference type="InterPro" id="IPR052023">
    <property type="entry name" value="Histidine_kinase_KdpD"/>
</dbReference>
<proteinExistence type="predicted"/>
<comment type="subcellular location">
    <subcellularLocation>
        <location evidence="2">Membrane</location>
        <topology evidence="2">Multi-pass membrane protein</topology>
    </subcellularLocation>
</comment>
<keyword evidence="11" id="KW-0902">Two-component regulatory system</keyword>
<accession>A0AA95H4E7</accession>
<feature type="transmembrane region" description="Helical" evidence="13">
    <location>
        <begin position="99"/>
        <end position="117"/>
    </location>
</feature>
<gene>
    <name evidence="15" type="ORF">QJT80_08020</name>
</gene>
<dbReference type="GO" id="GO:0005886">
    <property type="term" value="C:plasma membrane"/>
    <property type="evidence" value="ECO:0007669"/>
    <property type="project" value="TreeGrafter"/>
</dbReference>
<reference evidence="15" key="2">
    <citation type="submission" date="2023-04" db="EMBL/GenBank/DDBJ databases">
        <authorList>
            <person name="Beletskiy A.V."/>
            <person name="Mardanov A.V."/>
            <person name="Ravin N.V."/>
        </authorList>
    </citation>
    <scope>NUCLEOTIDE SEQUENCE</scope>
    <source>
        <strain evidence="15">GKL-01</strain>
    </source>
</reference>
<dbReference type="SUPFAM" id="SSF55874">
    <property type="entry name" value="ATPase domain of HSP90 chaperone/DNA topoisomerase II/histidine kinase"/>
    <property type="match status" value="1"/>
</dbReference>
<dbReference type="InterPro" id="IPR038318">
    <property type="entry name" value="KdpD_sf"/>
</dbReference>
<evidence type="ECO:0000256" key="7">
    <source>
        <dbReference type="ARBA" id="ARBA00022741"/>
    </source>
</evidence>